<evidence type="ECO:0000256" key="1">
    <source>
        <dbReference type="SAM" id="MobiDB-lite"/>
    </source>
</evidence>
<accession>A0AAJ1WJZ7</accession>
<sequence length="182" mass="21310">MKKRYGYMLLSPLLAISLTACATGEQGADGDQRTMYEQVRYENDRLMDRDTTNENLQVRDEDGNPPNPTVPLAEDDRILLKDNEFEFEDADRNYHGQIEQERDRINRTSYQSNRDQSSAERVKDVTEAINNVKKVHSVQYGKKVIIKFFVEDERKINETKRKIVQEVKPYVKNRPVQLQVVK</sequence>
<feature type="compositionally biased region" description="Basic and acidic residues" evidence="1">
    <location>
        <begin position="90"/>
        <end position="106"/>
    </location>
</feature>
<keyword evidence="4" id="KW-1185">Reference proteome</keyword>
<feature type="signal peptide" evidence="2">
    <location>
        <begin position="1"/>
        <end position="22"/>
    </location>
</feature>
<evidence type="ECO:0000313" key="3">
    <source>
        <dbReference type="EMBL" id="MDQ0214576.1"/>
    </source>
</evidence>
<dbReference type="AlphaFoldDB" id="A0AAJ1WJZ7"/>
<reference evidence="3" key="1">
    <citation type="submission" date="2023-07" db="EMBL/GenBank/DDBJ databases">
        <title>Genomic Encyclopedia of Type Strains, Phase IV (KMG-IV): sequencing the most valuable type-strain genomes for metagenomic binning, comparative biology and taxonomic classification.</title>
        <authorList>
            <person name="Goeker M."/>
        </authorList>
    </citation>
    <scope>NUCLEOTIDE SEQUENCE</scope>
    <source>
        <strain evidence="3">DSM 23947</strain>
    </source>
</reference>
<dbReference type="PROSITE" id="PS51257">
    <property type="entry name" value="PROKAR_LIPOPROTEIN"/>
    <property type="match status" value="1"/>
</dbReference>
<dbReference type="EMBL" id="JAUSUC010000008">
    <property type="protein sequence ID" value="MDQ0214576.1"/>
    <property type="molecule type" value="Genomic_DNA"/>
</dbReference>
<feature type="compositionally biased region" description="Polar residues" evidence="1">
    <location>
        <begin position="107"/>
        <end position="116"/>
    </location>
</feature>
<dbReference type="Pfam" id="PF09580">
    <property type="entry name" value="Spore_YhcN_YlaJ"/>
    <property type="match status" value="1"/>
</dbReference>
<feature type="chain" id="PRO_5042546995" evidence="2">
    <location>
        <begin position="23"/>
        <end position="182"/>
    </location>
</feature>
<dbReference type="RefSeq" id="WP_307256562.1">
    <property type="nucleotide sequence ID" value="NZ_JAUSUC010000008.1"/>
</dbReference>
<proteinExistence type="predicted"/>
<protein>
    <submittedName>
        <fullName evidence="3">Spore cortex protein</fullName>
    </submittedName>
</protein>
<feature type="region of interest" description="Disordered" evidence="1">
    <location>
        <begin position="90"/>
        <end position="122"/>
    </location>
</feature>
<dbReference type="InterPro" id="IPR019076">
    <property type="entry name" value="Spore_lipoprot_YhcN/YlaJ-like"/>
</dbReference>
<dbReference type="Proteomes" id="UP001237207">
    <property type="component" value="Unassembled WGS sequence"/>
</dbReference>
<organism evidence="3 4">
    <name type="scientific">Oikeobacillus pervagus</name>
    <dbReference type="NCBI Taxonomy" id="1325931"/>
    <lineage>
        <taxon>Bacteria</taxon>
        <taxon>Bacillati</taxon>
        <taxon>Bacillota</taxon>
        <taxon>Bacilli</taxon>
        <taxon>Bacillales</taxon>
        <taxon>Bacillaceae</taxon>
        <taxon>Oikeobacillus</taxon>
    </lineage>
</organism>
<comment type="caution">
    <text evidence="3">The sequence shown here is derived from an EMBL/GenBank/DDBJ whole genome shotgun (WGS) entry which is preliminary data.</text>
</comment>
<evidence type="ECO:0000256" key="2">
    <source>
        <dbReference type="SAM" id="SignalP"/>
    </source>
</evidence>
<keyword evidence="2" id="KW-0732">Signal</keyword>
<name>A0AAJ1WJZ7_9BACI</name>
<gene>
    <name evidence="3" type="ORF">J2S13_000972</name>
</gene>
<evidence type="ECO:0000313" key="4">
    <source>
        <dbReference type="Proteomes" id="UP001237207"/>
    </source>
</evidence>